<feature type="region of interest" description="Disordered" evidence="9">
    <location>
        <begin position="181"/>
        <end position="236"/>
    </location>
</feature>
<dbReference type="InterPro" id="IPR006773">
    <property type="entry name" value="Rpn13/ADRM1"/>
</dbReference>
<keyword evidence="6" id="KW-0539">Nucleus</keyword>
<protein>
    <recommendedName>
        <fullName evidence="8">Proteasomal ubiquitin receptor ADRM1 homolog</fullName>
    </recommendedName>
</protein>
<dbReference type="Gene3D" id="2.30.29.70">
    <property type="entry name" value="Proteasomal ubiquitin receptor Rpn13/ADRM1"/>
    <property type="match status" value="1"/>
</dbReference>
<dbReference type="GO" id="GO:0005634">
    <property type="term" value="C:nucleus"/>
    <property type="evidence" value="ECO:0007669"/>
    <property type="project" value="UniProtKB-SubCell"/>
</dbReference>
<evidence type="ECO:0000256" key="8">
    <source>
        <dbReference type="ARBA" id="ARBA00070663"/>
    </source>
</evidence>
<dbReference type="FunFam" id="2.30.29.70:FF:000001">
    <property type="entry name" value="Proteasomal ubiquitin receptor ADRM1"/>
    <property type="match status" value="1"/>
</dbReference>
<proteinExistence type="inferred from homology"/>
<evidence type="ECO:0000259" key="10">
    <source>
        <dbReference type="PROSITE" id="PS51916"/>
    </source>
</evidence>
<dbReference type="PANTHER" id="PTHR12225:SF0">
    <property type="entry name" value="PROTEASOMAL UBIQUITIN RECEPTOR ADRM1"/>
    <property type="match status" value="1"/>
</dbReference>
<dbReference type="PROSITE" id="PS51916">
    <property type="entry name" value="DEUBAD"/>
    <property type="match status" value="1"/>
</dbReference>
<evidence type="ECO:0000256" key="9">
    <source>
        <dbReference type="SAM" id="MobiDB-lite"/>
    </source>
</evidence>
<evidence type="ECO:0000256" key="2">
    <source>
        <dbReference type="ARBA" id="ARBA00004496"/>
    </source>
</evidence>
<comment type="function">
    <text evidence="7">May function as a proteasomal ubiquitin receptor. May promote the deubiquitinating activity associated with the 26S proteasome.</text>
</comment>
<dbReference type="GO" id="GO:0070628">
    <property type="term" value="F:proteasome binding"/>
    <property type="evidence" value="ECO:0007669"/>
    <property type="project" value="TreeGrafter"/>
</dbReference>
<evidence type="ECO:0000256" key="1">
    <source>
        <dbReference type="ARBA" id="ARBA00004123"/>
    </source>
</evidence>
<dbReference type="AlphaFoldDB" id="A0A0K2UGB2"/>
<gene>
    <name evidence="12" type="primary">adrm1</name>
</gene>
<keyword evidence="4" id="KW-0963">Cytoplasm</keyword>
<feature type="domain" description="DEUBAD" evidence="10">
    <location>
        <begin position="243"/>
        <end position="362"/>
    </location>
</feature>
<dbReference type="GO" id="GO:0005737">
    <property type="term" value="C:cytoplasm"/>
    <property type="evidence" value="ECO:0007669"/>
    <property type="project" value="UniProtKB-SubCell"/>
</dbReference>
<sequence>MAALFGSGGRSSGPKPLVEFRAGKMSLKGNMVHPDKRKGLVLIEQGDDQLMHFKWKDRSTGSVEDDWIIFPDDIEFKKVSCCSTGRVYLLKFKASSRKMFYWMQEPKSDKDEEYSKKVNDYLNNPSSVHSSSSSGRGSAIAGLDINNLQDTELQSLLSNMSQQQLVSLFSASAGSGISSIMGGGAASSSRQRPSNRSSNRNTSTSSFTPSTSAATTTTKTPAPSTPADASTKSAHQWSAIKLPEDAAGEPAVDLSSSINVEVLQPLLENKEFVDKMKEFLPKETEDTRKSKPDPVTDIKGAVQSPQFQQALSVFSTALQSGQLAPLVREFNLGDEAVAAATQGSMEQFIKALQNSKTSTEGGDDSEKMLTD</sequence>
<dbReference type="Gene3D" id="1.10.2020.20">
    <property type="match status" value="1"/>
</dbReference>
<evidence type="ECO:0000256" key="3">
    <source>
        <dbReference type="ARBA" id="ARBA00009216"/>
    </source>
</evidence>
<dbReference type="CDD" id="cd13314">
    <property type="entry name" value="PH_Rpn13"/>
    <property type="match status" value="1"/>
</dbReference>
<feature type="domain" description="Pru" evidence="11">
    <location>
        <begin position="12"/>
        <end position="125"/>
    </location>
</feature>
<evidence type="ECO:0000256" key="7">
    <source>
        <dbReference type="ARBA" id="ARBA00054744"/>
    </source>
</evidence>
<reference evidence="12" key="1">
    <citation type="submission" date="2014-05" db="EMBL/GenBank/DDBJ databases">
        <authorList>
            <person name="Chronopoulou M."/>
        </authorList>
    </citation>
    <scope>NUCLEOTIDE SEQUENCE</scope>
    <source>
        <tissue evidence="12">Whole organism</tissue>
    </source>
</reference>
<comment type="subcellular location">
    <subcellularLocation>
        <location evidence="2">Cytoplasm</location>
    </subcellularLocation>
    <subcellularLocation>
        <location evidence="1">Nucleus</location>
    </subcellularLocation>
</comment>
<evidence type="ECO:0000259" key="11">
    <source>
        <dbReference type="PROSITE" id="PS51917"/>
    </source>
</evidence>
<dbReference type="PROSITE" id="PS51917">
    <property type="entry name" value="PRU"/>
    <property type="match status" value="1"/>
</dbReference>
<keyword evidence="5" id="KW-0647">Proteasome</keyword>
<dbReference type="InterPro" id="IPR044867">
    <property type="entry name" value="DEUBAD_dom"/>
</dbReference>
<name>A0A0K2UGB2_LEPSM</name>
<dbReference type="InterPro" id="IPR032368">
    <property type="entry name" value="RPN13_DEUBAD"/>
</dbReference>
<dbReference type="Pfam" id="PF16550">
    <property type="entry name" value="RPN13_C"/>
    <property type="match status" value="1"/>
</dbReference>
<evidence type="ECO:0000313" key="12">
    <source>
        <dbReference type="EMBL" id="CDW36987.1"/>
    </source>
</evidence>
<evidence type="ECO:0000256" key="5">
    <source>
        <dbReference type="ARBA" id="ARBA00022942"/>
    </source>
</evidence>
<dbReference type="InterPro" id="IPR038108">
    <property type="entry name" value="RPN13_DEUBAD_sf"/>
</dbReference>
<dbReference type="InterPro" id="IPR038633">
    <property type="entry name" value="Rpn13/ADRM1_Pru_sf"/>
</dbReference>
<dbReference type="PANTHER" id="PTHR12225">
    <property type="entry name" value="ADHESION REGULATING MOLECULE 1 110 KDA CELL MEMBRANE GLYCOPROTEIN"/>
    <property type="match status" value="1"/>
</dbReference>
<accession>A0A0K2UGB2</accession>
<dbReference type="EMBL" id="HACA01019626">
    <property type="protein sequence ID" value="CDW36987.1"/>
    <property type="molecule type" value="Transcribed_RNA"/>
</dbReference>
<dbReference type="GO" id="GO:0008541">
    <property type="term" value="C:proteasome regulatory particle, lid subcomplex"/>
    <property type="evidence" value="ECO:0007669"/>
    <property type="project" value="TreeGrafter"/>
</dbReference>
<feature type="compositionally biased region" description="Low complexity" evidence="9">
    <location>
        <begin position="181"/>
        <end position="234"/>
    </location>
</feature>
<dbReference type="Pfam" id="PF04683">
    <property type="entry name" value="Rpn13_ADRM1_Pru"/>
    <property type="match status" value="1"/>
</dbReference>
<dbReference type="InterPro" id="IPR044868">
    <property type="entry name" value="Rpn13/ADRM1_Pru"/>
</dbReference>
<evidence type="ECO:0000256" key="4">
    <source>
        <dbReference type="ARBA" id="ARBA00022490"/>
    </source>
</evidence>
<dbReference type="GO" id="GO:0061133">
    <property type="term" value="F:endopeptidase activator activity"/>
    <property type="evidence" value="ECO:0007669"/>
    <property type="project" value="TreeGrafter"/>
</dbReference>
<organism evidence="12">
    <name type="scientific">Lepeophtheirus salmonis</name>
    <name type="common">Salmon louse</name>
    <name type="synonym">Caligus salmonis</name>
    <dbReference type="NCBI Taxonomy" id="72036"/>
    <lineage>
        <taxon>Eukaryota</taxon>
        <taxon>Metazoa</taxon>
        <taxon>Ecdysozoa</taxon>
        <taxon>Arthropoda</taxon>
        <taxon>Crustacea</taxon>
        <taxon>Multicrustacea</taxon>
        <taxon>Hexanauplia</taxon>
        <taxon>Copepoda</taxon>
        <taxon>Siphonostomatoida</taxon>
        <taxon>Caligidae</taxon>
        <taxon>Lepeophtheirus</taxon>
    </lineage>
</organism>
<evidence type="ECO:0000256" key="6">
    <source>
        <dbReference type="ARBA" id="ARBA00023242"/>
    </source>
</evidence>
<comment type="similarity">
    <text evidence="3">Belongs to the ADRM1 family.</text>
</comment>